<dbReference type="RefSeq" id="WP_141845252.1">
    <property type="nucleotide sequence ID" value="NZ_VFPM01000003.1"/>
</dbReference>
<accession>A0A543HHP2</accession>
<evidence type="ECO:0008006" key="4">
    <source>
        <dbReference type="Google" id="ProtNLM"/>
    </source>
</evidence>
<dbReference type="OrthoDB" id="3766363at2"/>
<feature type="region of interest" description="Disordered" evidence="1">
    <location>
        <begin position="31"/>
        <end position="50"/>
    </location>
</feature>
<dbReference type="EMBL" id="VFPM01000003">
    <property type="protein sequence ID" value="TQM57839.1"/>
    <property type="molecule type" value="Genomic_DNA"/>
</dbReference>
<name>A0A543HHP2_9MICO</name>
<comment type="caution">
    <text evidence="2">The sequence shown here is derived from an EMBL/GenBank/DDBJ whole genome shotgun (WGS) entry which is preliminary data.</text>
</comment>
<evidence type="ECO:0000313" key="2">
    <source>
        <dbReference type="EMBL" id="TQM57839.1"/>
    </source>
</evidence>
<dbReference type="AlphaFoldDB" id="A0A543HHP2"/>
<gene>
    <name evidence="2" type="ORF">FBY41_3174</name>
</gene>
<sequence length="282" mass="29488">MTTTPGPRRAVSTDELKRAWLAVQSGQFRSGSHLRRATSRRPGTSTPDVVWEPTEPVLPVIGCHGGAGATTVAVAVATAAGAARVIECATATASGLAAAPTAELGHTGTGWSQGRRDRVLLERITANVTGPQDVPRPTEPTRPVGLNVLDVSWELGQLLVGSCWLADQVRRVPVVIAVTSATVPGLRRLEGVLALLDDHDVADVVAGVVGPRRGRWPRGVAASVGRRTRELDRCGRLVDVPTDTGLAARGLDSQPLPPALLSAAATLLRLAQADTHEKDLPS</sequence>
<keyword evidence="3" id="KW-1185">Reference proteome</keyword>
<proteinExistence type="predicted"/>
<reference evidence="2 3" key="1">
    <citation type="submission" date="2019-06" db="EMBL/GenBank/DDBJ databases">
        <title>Genome sequencing of plant associated microbes to promote plant fitness in Sorghum bicolor and Oryza sativa.</title>
        <authorList>
            <person name="Coleman-Derr D."/>
        </authorList>
    </citation>
    <scope>NUCLEOTIDE SEQUENCE [LARGE SCALE GENOMIC DNA]</scope>
    <source>
        <strain evidence="2 3">KV-663</strain>
    </source>
</reference>
<evidence type="ECO:0000256" key="1">
    <source>
        <dbReference type="SAM" id="MobiDB-lite"/>
    </source>
</evidence>
<organism evidence="2 3">
    <name type="scientific">Humibacillus xanthopallidus</name>
    <dbReference type="NCBI Taxonomy" id="412689"/>
    <lineage>
        <taxon>Bacteria</taxon>
        <taxon>Bacillati</taxon>
        <taxon>Actinomycetota</taxon>
        <taxon>Actinomycetes</taxon>
        <taxon>Micrococcales</taxon>
        <taxon>Intrasporangiaceae</taxon>
        <taxon>Humibacillus</taxon>
    </lineage>
</organism>
<evidence type="ECO:0000313" key="3">
    <source>
        <dbReference type="Proteomes" id="UP000316747"/>
    </source>
</evidence>
<protein>
    <recommendedName>
        <fullName evidence="4">MinD-like ATPase involved in chromosome partitioning or flagellar assembly</fullName>
    </recommendedName>
</protein>
<dbReference type="Proteomes" id="UP000316747">
    <property type="component" value="Unassembled WGS sequence"/>
</dbReference>